<dbReference type="SUPFAM" id="SSF50677">
    <property type="entry name" value="ValRS/IleRS/LeuRS editing domain"/>
    <property type="match status" value="1"/>
</dbReference>
<comment type="similarity">
    <text evidence="1 9 10">Belongs to the class-I aminoacyl-tRNA synthetase family.</text>
</comment>
<dbReference type="EMBL" id="DVNG01000110">
    <property type="protein sequence ID" value="HIU50814.1"/>
    <property type="molecule type" value="Genomic_DNA"/>
</dbReference>
<comment type="caution">
    <text evidence="9">Lacks conserved residue(s) required for the propagation of feature annotation.</text>
</comment>
<feature type="short sequence motif" description="'KMSKS' region" evidence="9">
    <location>
        <begin position="579"/>
        <end position="583"/>
    </location>
</feature>
<dbReference type="PANTHER" id="PTHR43740:SF2">
    <property type="entry name" value="LEUCINE--TRNA LIGASE, MITOCHONDRIAL"/>
    <property type="match status" value="1"/>
</dbReference>
<dbReference type="InterPro" id="IPR015413">
    <property type="entry name" value="Methionyl/Leucyl_tRNA_Synth"/>
</dbReference>
<feature type="domain" description="Methionyl/Valyl/Leucyl/Isoleucyl-tRNA synthetase anticodon-binding" evidence="12">
    <location>
        <begin position="654"/>
        <end position="761"/>
    </location>
</feature>
<comment type="subcellular location">
    <subcellularLocation>
        <location evidence="9">Cytoplasm</location>
    </subcellularLocation>
</comment>
<feature type="binding site" evidence="9">
    <location>
        <position position="582"/>
    </location>
    <ligand>
        <name>ATP</name>
        <dbReference type="ChEBI" id="CHEBI:30616"/>
    </ligand>
</feature>
<keyword evidence="3 9" id="KW-0436">Ligase</keyword>
<dbReference type="Gene3D" id="3.40.50.620">
    <property type="entry name" value="HUPs"/>
    <property type="match status" value="2"/>
</dbReference>
<dbReference type="FunFam" id="3.40.50.620:FF:000077">
    <property type="entry name" value="Leucine--tRNA ligase"/>
    <property type="match status" value="1"/>
</dbReference>
<dbReference type="InterPro" id="IPR009008">
    <property type="entry name" value="Val/Leu/Ile-tRNA-synth_edit"/>
</dbReference>
<dbReference type="InterPro" id="IPR002302">
    <property type="entry name" value="Leu-tRNA-ligase"/>
</dbReference>
<proteinExistence type="inferred from homology"/>
<comment type="caution">
    <text evidence="15">The sequence shown here is derived from an EMBL/GenBank/DDBJ whole genome shotgun (WGS) entry which is preliminary data.</text>
</comment>
<dbReference type="InterPro" id="IPR025709">
    <property type="entry name" value="Leu_tRNA-synth_edit"/>
</dbReference>
<dbReference type="EC" id="6.1.1.4" evidence="9"/>
<feature type="domain" description="Leucyl-tRNA synthetase editing" evidence="14">
    <location>
        <begin position="219"/>
        <end position="401"/>
    </location>
</feature>
<dbReference type="Proteomes" id="UP000824118">
    <property type="component" value="Unassembled WGS sequence"/>
</dbReference>
<evidence type="ECO:0000256" key="10">
    <source>
        <dbReference type="RuleBase" id="RU363035"/>
    </source>
</evidence>
<accession>A0A9D1LZF2</accession>
<dbReference type="SUPFAM" id="SSF47323">
    <property type="entry name" value="Anticodon-binding domain of a subclass of class I aminoacyl-tRNA synthetases"/>
    <property type="match status" value="1"/>
</dbReference>
<dbReference type="SUPFAM" id="SSF52374">
    <property type="entry name" value="Nucleotidylyl transferase"/>
    <property type="match status" value="1"/>
</dbReference>
<evidence type="ECO:0000256" key="4">
    <source>
        <dbReference type="ARBA" id="ARBA00022741"/>
    </source>
</evidence>
<evidence type="ECO:0000313" key="15">
    <source>
        <dbReference type="EMBL" id="HIU50814.1"/>
    </source>
</evidence>
<reference evidence="15" key="2">
    <citation type="journal article" date="2021" name="PeerJ">
        <title>Extensive microbial diversity within the chicken gut microbiome revealed by metagenomics and culture.</title>
        <authorList>
            <person name="Gilroy R."/>
            <person name="Ravi A."/>
            <person name="Getino M."/>
            <person name="Pursley I."/>
            <person name="Horton D.L."/>
            <person name="Alikhan N.F."/>
            <person name="Baker D."/>
            <person name="Gharbi K."/>
            <person name="Hall N."/>
            <person name="Watson M."/>
            <person name="Adriaenssens E.M."/>
            <person name="Foster-Nyarko E."/>
            <person name="Jarju S."/>
            <person name="Secka A."/>
            <person name="Antonio M."/>
            <person name="Oren A."/>
            <person name="Chaudhuri R.R."/>
            <person name="La Ragione R."/>
            <person name="Hildebrand F."/>
            <person name="Pallen M.J."/>
        </authorList>
    </citation>
    <scope>NUCLEOTIDE SEQUENCE</scope>
    <source>
        <strain evidence="15">ChiGjej1B1-1684</strain>
    </source>
</reference>
<evidence type="ECO:0000313" key="16">
    <source>
        <dbReference type="Proteomes" id="UP000824118"/>
    </source>
</evidence>
<evidence type="ECO:0000256" key="1">
    <source>
        <dbReference type="ARBA" id="ARBA00005594"/>
    </source>
</evidence>
<evidence type="ECO:0000256" key="8">
    <source>
        <dbReference type="ARBA" id="ARBA00047469"/>
    </source>
</evidence>
<dbReference type="Pfam" id="PF09334">
    <property type="entry name" value="tRNA-synt_1g"/>
    <property type="match status" value="1"/>
</dbReference>
<dbReference type="Gene3D" id="1.10.730.10">
    <property type="entry name" value="Isoleucyl-tRNA Synthetase, Domain 1"/>
    <property type="match status" value="1"/>
</dbReference>
<protein>
    <recommendedName>
        <fullName evidence="9">Leucine--tRNA ligase</fullName>
        <ecNumber evidence="9">6.1.1.4</ecNumber>
    </recommendedName>
    <alternativeName>
        <fullName evidence="9">Leucyl-tRNA synthetase</fullName>
        <shortName evidence="9">LeuRS</shortName>
    </alternativeName>
</protein>
<keyword evidence="7 9" id="KW-0030">Aminoacyl-tRNA synthetase</keyword>
<dbReference type="AlphaFoldDB" id="A0A9D1LZF2"/>
<dbReference type="HAMAP" id="MF_00049_B">
    <property type="entry name" value="Leu_tRNA_synth_B"/>
    <property type="match status" value="1"/>
</dbReference>
<dbReference type="PANTHER" id="PTHR43740">
    <property type="entry name" value="LEUCYL-TRNA SYNTHETASE"/>
    <property type="match status" value="1"/>
</dbReference>
<dbReference type="GO" id="GO:0006429">
    <property type="term" value="P:leucyl-tRNA aminoacylation"/>
    <property type="evidence" value="ECO:0007669"/>
    <property type="project" value="UniProtKB-UniRule"/>
</dbReference>
<dbReference type="FunFam" id="3.40.50.620:FF:000056">
    <property type="entry name" value="Leucine--tRNA ligase"/>
    <property type="match status" value="1"/>
</dbReference>
<feature type="domain" description="Aminoacyl-tRNA synthetase class Ia" evidence="11">
    <location>
        <begin position="415"/>
        <end position="605"/>
    </location>
</feature>
<dbReference type="InterPro" id="IPR013155">
    <property type="entry name" value="M/V/L/I-tRNA-synth_anticd-bd"/>
</dbReference>
<keyword evidence="2 9" id="KW-0963">Cytoplasm</keyword>
<evidence type="ECO:0000259" key="11">
    <source>
        <dbReference type="Pfam" id="PF00133"/>
    </source>
</evidence>
<evidence type="ECO:0000256" key="9">
    <source>
        <dbReference type="HAMAP-Rule" id="MF_00049"/>
    </source>
</evidence>
<evidence type="ECO:0000256" key="5">
    <source>
        <dbReference type="ARBA" id="ARBA00022840"/>
    </source>
</evidence>
<dbReference type="Pfam" id="PF00133">
    <property type="entry name" value="tRNA-synt_1"/>
    <property type="match status" value="1"/>
</dbReference>
<gene>
    <name evidence="9" type="primary">leuS</name>
    <name evidence="15" type="ORF">IAD22_07355</name>
</gene>
<dbReference type="GO" id="GO:0004823">
    <property type="term" value="F:leucine-tRNA ligase activity"/>
    <property type="evidence" value="ECO:0007669"/>
    <property type="project" value="UniProtKB-UniRule"/>
</dbReference>
<feature type="domain" description="Methionyl/Leucyl tRNA synthetase" evidence="13">
    <location>
        <begin position="39"/>
        <end position="187"/>
    </location>
</feature>
<dbReference type="InterPro" id="IPR002300">
    <property type="entry name" value="aa-tRNA-synth_Ia"/>
</dbReference>
<dbReference type="FunFam" id="1.10.730.10:FF:000002">
    <property type="entry name" value="Leucine--tRNA ligase"/>
    <property type="match status" value="1"/>
</dbReference>
<dbReference type="InterPro" id="IPR001412">
    <property type="entry name" value="aa-tRNA-synth_I_CS"/>
</dbReference>
<dbReference type="Pfam" id="PF13603">
    <property type="entry name" value="tRNA-synt_1_2"/>
    <property type="match status" value="1"/>
</dbReference>
<reference evidence="15" key="1">
    <citation type="submission" date="2020-10" db="EMBL/GenBank/DDBJ databases">
        <authorList>
            <person name="Gilroy R."/>
        </authorList>
    </citation>
    <scope>NUCLEOTIDE SEQUENCE</scope>
    <source>
        <strain evidence="15">ChiGjej1B1-1684</strain>
    </source>
</reference>
<dbReference type="CDD" id="cd00812">
    <property type="entry name" value="LeuRS_core"/>
    <property type="match status" value="1"/>
</dbReference>
<evidence type="ECO:0000259" key="14">
    <source>
        <dbReference type="Pfam" id="PF13603"/>
    </source>
</evidence>
<evidence type="ECO:0000256" key="2">
    <source>
        <dbReference type="ARBA" id="ARBA00022490"/>
    </source>
</evidence>
<evidence type="ECO:0000256" key="6">
    <source>
        <dbReference type="ARBA" id="ARBA00022917"/>
    </source>
</evidence>
<evidence type="ECO:0000259" key="13">
    <source>
        <dbReference type="Pfam" id="PF09334"/>
    </source>
</evidence>
<dbReference type="InterPro" id="IPR009080">
    <property type="entry name" value="tRNAsynth_Ia_anticodon-bd"/>
</dbReference>
<evidence type="ECO:0000256" key="7">
    <source>
        <dbReference type="ARBA" id="ARBA00023146"/>
    </source>
</evidence>
<dbReference type="InterPro" id="IPR014729">
    <property type="entry name" value="Rossmann-like_a/b/a_fold"/>
</dbReference>
<comment type="catalytic activity">
    <reaction evidence="8 9">
        <text>tRNA(Leu) + L-leucine + ATP = L-leucyl-tRNA(Leu) + AMP + diphosphate</text>
        <dbReference type="Rhea" id="RHEA:11688"/>
        <dbReference type="Rhea" id="RHEA-COMP:9613"/>
        <dbReference type="Rhea" id="RHEA-COMP:9622"/>
        <dbReference type="ChEBI" id="CHEBI:30616"/>
        <dbReference type="ChEBI" id="CHEBI:33019"/>
        <dbReference type="ChEBI" id="CHEBI:57427"/>
        <dbReference type="ChEBI" id="CHEBI:78442"/>
        <dbReference type="ChEBI" id="CHEBI:78494"/>
        <dbReference type="ChEBI" id="CHEBI:456215"/>
        <dbReference type="EC" id="6.1.1.4"/>
    </reaction>
</comment>
<keyword evidence="5 9" id="KW-0067">ATP-binding</keyword>
<dbReference type="PROSITE" id="PS00178">
    <property type="entry name" value="AA_TRNA_LIGASE_I"/>
    <property type="match status" value="1"/>
</dbReference>
<keyword evidence="6 9" id="KW-0648">Protein biosynthesis</keyword>
<dbReference type="GO" id="GO:0005524">
    <property type="term" value="F:ATP binding"/>
    <property type="evidence" value="ECO:0007669"/>
    <property type="project" value="UniProtKB-UniRule"/>
</dbReference>
<dbReference type="Pfam" id="PF08264">
    <property type="entry name" value="Anticodon_1"/>
    <property type="match status" value="1"/>
</dbReference>
<dbReference type="CDD" id="cd07958">
    <property type="entry name" value="Anticodon_Ia_Leu_BEm"/>
    <property type="match status" value="1"/>
</dbReference>
<dbReference type="NCBIfam" id="TIGR00396">
    <property type="entry name" value="leuS_bact"/>
    <property type="match status" value="1"/>
</dbReference>
<dbReference type="GO" id="GO:0005829">
    <property type="term" value="C:cytosol"/>
    <property type="evidence" value="ECO:0007669"/>
    <property type="project" value="TreeGrafter"/>
</dbReference>
<name>A0A9D1LZF2_9FIRM</name>
<dbReference type="Gene3D" id="3.10.20.590">
    <property type="match status" value="1"/>
</dbReference>
<keyword evidence="4 9" id="KW-0547">Nucleotide-binding</keyword>
<dbReference type="PRINTS" id="PR00985">
    <property type="entry name" value="TRNASYNTHLEU"/>
</dbReference>
<organism evidence="15 16">
    <name type="scientific">Candidatus Limousia pullorum</name>
    <dbReference type="NCBI Taxonomy" id="2840860"/>
    <lineage>
        <taxon>Bacteria</taxon>
        <taxon>Bacillati</taxon>
        <taxon>Bacillota</taxon>
        <taxon>Clostridia</taxon>
        <taxon>Eubacteriales</taxon>
        <taxon>Oscillospiraceae</taxon>
        <taxon>Oscillospiraceae incertae sedis</taxon>
        <taxon>Candidatus Limousia</taxon>
    </lineage>
</organism>
<dbReference type="GO" id="GO:0002161">
    <property type="term" value="F:aminoacyl-tRNA deacylase activity"/>
    <property type="evidence" value="ECO:0007669"/>
    <property type="project" value="InterPro"/>
</dbReference>
<evidence type="ECO:0000259" key="12">
    <source>
        <dbReference type="Pfam" id="PF08264"/>
    </source>
</evidence>
<sequence length="805" mass="91742">MKYDHKQIEPKWQKVWEDRGVFHAEENSEKEKFYALIEFPYPSGQGLHVGHPRPYTALDTVARKRRLQGYNVLYPIGWDAFGLPTENYAIKNHIHPEIVTKQNVARFKSQIQSLGISFDWSREINTTDPEYYKWTQWIFLQLFKHGLAYKKEMAVNWCTSCKCVLANEEVVNGTCERCGSEVVRKVKSQWMLKITEYADRLIEDLDLVDYPERVKAQQKNWIGKSTGAEVDFTTTTGDKLTIYTTRPDTLYGATYMVISPEHPMIEKWAGILENMDEVREYQAQAARKSDFERTEVAKDKTGVRLMGVEAINPVNDKKIPIFISDYVLVSYGTGAIMAVPAHDTRDWEFAKKFDLPIIEVVKGGDVEKEAFTDCATGIMVNSGILDGLSVEDAKKKIVEFLTEKGIGHEKVNFKLRDWVFSRQRYWGEPIPIVYCEKCGYVPLDESELPLKLPEVESYEPTDNGESPLANITDWVETTCPHCGGKAHRETDTMPQWAGSSWYFLRYMDPHNDKALASKEAIEYWSPVDWYNGGMEHTTLHLLYSRFWHKFLYDIGVVTTKEPYAKRTSHGMILGEDGGKMSKSRGNVVNPDEVVDEYGADTMRLYEMFIGDFEKAAPWKTSSIRGCRRFIERYWNLQNILVDGDEIRPELEGPFNRTIKKVGDDIENLKFNTAIAALMALINDITAVGSINKKELSIFSILLNPFAPHVTEEMNQQCALGDDIIAAQKWPEYDESKCVEATVEIAVQVNGKIKAKINIPADCDSETALNAAKADANVAKLIDGMNIVKEIYVKGKLVNIVVKPMK</sequence>
<evidence type="ECO:0000256" key="3">
    <source>
        <dbReference type="ARBA" id="ARBA00022598"/>
    </source>
</evidence>